<feature type="region of interest" description="Disordered" evidence="4">
    <location>
        <begin position="270"/>
        <end position="361"/>
    </location>
</feature>
<feature type="signal peptide" evidence="6">
    <location>
        <begin position="1"/>
        <end position="26"/>
    </location>
</feature>
<feature type="chain" id="PRO_5044883671" description="Ig-like domain-containing protein" evidence="6">
    <location>
        <begin position="27"/>
        <end position="462"/>
    </location>
</feature>
<keyword evidence="3 5" id="KW-0472">Membrane</keyword>
<dbReference type="Gene3D" id="2.60.40.10">
    <property type="entry name" value="Immunoglobulins"/>
    <property type="match status" value="2"/>
</dbReference>
<dbReference type="SUPFAM" id="SSF48726">
    <property type="entry name" value="Immunoglobulin"/>
    <property type="match status" value="2"/>
</dbReference>
<proteinExistence type="predicted"/>
<feature type="compositionally biased region" description="Polar residues" evidence="4">
    <location>
        <begin position="301"/>
        <end position="337"/>
    </location>
</feature>
<feature type="compositionally biased region" description="Low complexity" evidence="4">
    <location>
        <begin position="338"/>
        <end position="353"/>
    </location>
</feature>
<evidence type="ECO:0000256" key="1">
    <source>
        <dbReference type="ARBA" id="ARBA00004370"/>
    </source>
</evidence>
<evidence type="ECO:0000256" key="2">
    <source>
        <dbReference type="ARBA" id="ARBA00022692"/>
    </source>
</evidence>
<feature type="compositionally biased region" description="Polar residues" evidence="4">
    <location>
        <begin position="270"/>
        <end position="282"/>
    </location>
</feature>
<evidence type="ECO:0000259" key="7">
    <source>
        <dbReference type="PROSITE" id="PS50835"/>
    </source>
</evidence>
<evidence type="ECO:0000313" key="8">
    <source>
        <dbReference type="EMBL" id="KAL2089652.1"/>
    </source>
</evidence>
<name>A0ABD1JS05_9TELE</name>
<dbReference type="InterPro" id="IPR007110">
    <property type="entry name" value="Ig-like_dom"/>
</dbReference>
<dbReference type="InterPro" id="IPR013783">
    <property type="entry name" value="Ig-like_fold"/>
</dbReference>
<comment type="caution">
    <text evidence="8">The sequence shown here is derived from an EMBL/GenBank/DDBJ whole genome shotgun (WGS) entry which is preliminary data.</text>
</comment>
<dbReference type="Pfam" id="PF07686">
    <property type="entry name" value="V-set"/>
    <property type="match status" value="1"/>
</dbReference>
<protein>
    <recommendedName>
        <fullName evidence="7">Ig-like domain-containing protein</fullName>
    </recommendedName>
</protein>
<dbReference type="AlphaFoldDB" id="A0ABD1JS05"/>
<evidence type="ECO:0000256" key="3">
    <source>
        <dbReference type="ARBA" id="ARBA00023136"/>
    </source>
</evidence>
<feature type="domain" description="Ig-like" evidence="7">
    <location>
        <begin position="41"/>
        <end position="133"/>
    </location>
</feature>
<keyword evidence="9" id="KW-1185">Reference proteome</keyword>
<dbReference type="CDD" id="cd05716">
    <property type="entry name" value="IgV_pIgR_like"/>
    <property type="match status" value="1"/>
</dbReference>
<comment type="subcellular location">
    <subcellularLocation>
        <location evidence="1">Membrane</location>
    </subcellularLocation>
</comment>
<gene>
    <name evidence="8" type="ORF">ACEWY4_014340</name>
</gene>
<evidence type="ECO:0000313" key="9">
    <source>
        <dbReference type="Proteomes" id="UP001591681"/>
    </source>
</evidence>
<dbReference type="InterPro" id="IPR003599">
    <property type="entry name" value="Ig_sub"/>
</dbReference>
<dbReference type="InterPro" id="IPR013106">
    <property type="entry name" value="Ig_V-set"/>
</dbReference>
<dbReference type="InterPro" id="IPR036179">
    <property type="entry name" value="Ig-like_dom_sf"/>
</dbReference>
<dbReference type="GO" id="GO:0016020">
    <property type="term" value="C:membrane"/>
    <property type="evidence" value="ECO:0007669"/>
    <property type="project" value="UniProtKB-SubCell"/>
</dbReference>
<evidence type="ECO:0000256" key="6">
    <source>
        <dbReference type="SAM" id="SignalP"/>
    </source>
</evidence>
<dbReference type="PANTHER" id="PTHR11860">
    <property type="entry name" value="POLYMERIC-IMMUNOGLOBULIN RECEPTOR"/>
    <property type="match status" value="1"/>
</dbReference>
<feature type="transmembrane region" description="Helical" evidence="5">
    <location>
        <begin position="398"/>
        <end position="421"/>
    </location>
</feature>
<evidence type="ECO:0000256" key="5">
    <source>
        <dbReference type="SAM" id="Phobius"/>
    </source>
</evidence>
<dbReference type="PANTHER" id="PTHR11860:SF87">
    <property type="entry name" value="CMRF35-LIKE MOLECULE 8"/>
    <property type="match status" value="1"/>
</dbReference>
<reference evidence="8 9" key="1">
    <citation type="submission" date="2024-09" db="EMBL/GenBank/DDBJ databases">
        <title>A chromosome-level genome assembly of Gray's grenadier anchovy, Coilia grayii.</title>
        <authorList>
            <person name="Fu Z."/>
        </authorList>
    </citation>
    <scope>NUCLEOTIDE SEQUENCE [LARGE SCALE GENOMIC DNA]</scope>
    <source>
        <strain evidence="8">G4</strain>
        <tissue evidence="8">Muscle</tissue>
    </source>
</reference>
<evidence type="ECO:0000256" key="4">
    <source>
        <dbReference type="SAM" id="MobiDB-lite"/>
    </source>
</evidence>
<dbReference type="EMBL" id="JBHFQA010000012">
    <property type="protein sequence ID" value="KAL2089652.1"/>
    <property type="molecule type" value="Genomic_DNA"/>
</dbReference>
<keyword evidence="5" id="KW-1133">Transmembrane helix</keyword>
<sequence length="462" mass="50298">MVEHMQNKHKRVVLFLKTALLLLVHGFQGANSLWTVSQVAVQNGSSVTIPCHYHRMFQNHMKYWCKGRNWRTCRELVRTTTKPRKEGVSITDYPSEQVFTITMNSLQVKDTDRYWCAVKIGGFTRPDVRASLELQVTEDPPDLSVRENMVSVEEGGNVTIPCLYIDKLKSSVKMWCESGNLHSCKSALSPTSPEDPSFTISDDGSGVFNVTLAKLGRKDTGWYWCSAGGVQAPVHINVTGRPDGLYNITATTQNVFSVSSWAPIKETTLSPSISSSQMTHVISSAPLSSRPSGPPLGTSAPPKTTPISTVTLSPQANPSKTAAVTVTSLEPSTTRDMTSSAVQTSAVSTASASPRTTGGTPDTYLSSVAPTTVSCTILHCSTVPSNNTDNTPTEHRRLVWQSVVIGIGIIMLLVIIIGACVTYRNLIEQDTIALDDMTEQFNLVEDGRQWKRLASVVSSESQ</sequence>
<keyword evidence="2 5" id="KW-0812">Transmembrane</keyword>
<dbReference type="InterPro" id="IPR050671">
    <property type="entry name" value="CD300_family_receptors"/>
</dbReference>
<dbReference type="SMART" id="SM00409">
    <property type="entry name" value="IG"/>
    <property type="match status" value="2"/>
</dbReference>
<dbReference type="Proteomes" id="UP001591681">
    <property type="component" value="Unassembled WGS sequence"/>
</dbReference>
<feature type="compositionally biased region" description="Low complexity" evidence="4">
    <location>
        <begin position="283"/>
        <end position="299"/>
    </location>
</feature>
<organism evidence="8 9">
    <name type="scientific">Coilia grayii</name>
    <name type="common">Gray's grenadier anchovy</name>
    <dbReference type="NCBI Taxonomy" id="363190"/>
    <lineage>
        <taxon>Eukaryota</taxon>
        <taxon>Metazoa</taxon>
        <taxon>Chordata</taxon>
        <taxon>Craniata</taxon>
        <taxon>Vertebrata</taxon>
        <taxon>Euteleostomi</taxon>
        <taxon>Actinopterygii</taxon>
        <taxon>Neopterygii</taxon>
        <taxon>Teleostei</taxon>
        <taxon>Clupei</taxon>
        <taxon>Clupeiformes</taxon>
        <taxon>Clupeoidei</taxon>
        <taxon>Engraulidae</taxon>
        <taxon>Coilinae</taxon>
        <taxon>Coilia</taxon>
    </lineage>
</organism>
<keyword evidence="6" id="KW-0732">Signal</keyword>
<dbReference type="PROSITE" id="PS50835">
    <property type="entry name" value="IG_LIKE"/>
    <property type="match status" value="2"/>
</dbReference>
<accession>A0ABD1JS05</accession>
<feature type="domain" description="Ig-like" evidence="7">
    <location>
        <begin position="141"/>
        <end position="237"/>
    </location>
</feature>